<evidence type="ECO:0000313" key="3">
    <source>
        <dbReference type="Proteomes" id="UP000237839"/>
    </source>
</evidence>
<protein>
    <recommendedName>
        <fullName evidence="1">ASCH domain-containing protein</fullName>
    </recommendedName>
</protein>
<evidence type="ECO:0000313" key="2">
    <source>
        <dbReference type="EMBL" id="PRC92623.1"/>
    </source>
</evidence>
<feature type="domain" description="ASCH" evidence="1">
    <location>
        <begin position="6"/>
        <end position="92"/>
    </location>
</feature>
<reference evidence="2 3" key="1">
    <citation type="submission" date="2018-02" db="EMBL/GenBank/DDBJ databases">
        <title>Solimicrobium silvestre gen. nov., sp. nov., isolated from alpine forest soil.</title>
        <authorList>
            <person name="Margesin R."/>
            <person name="Albuquerque L."/>
            <person name="Zhang D.-C."/>
            <person name="Froufe H.J.C."/>
            <person name="Severino R."/>
            <person name="Roxo I."/>
            <person name="Egas C."/>
            <person name="Da Costa M.S."/>
        </authorList>
    </citation>
    <scope>NUCLEOTIDE SEQUENCE [LARGE SCALE GENOMIC DNA]</scope>
    <source>
        <strain evidence="2 3">S20-91</strain>
    </source>
</reference>
<dbReference type="AlphaFoldDB" id="A0A2S9GY29"/>
<dbReference type="OrthoDB" id="9133299at2"/>
<organism evidence="2 3">
    <name type="scientific">Solimicrobium silvestre</name>
    <dbReference type="NCBI Taxonomy" id="2099400"/>
    <lineage>
        <taxon>Bacteria</taxon>
        <taxon>Pseudomonadati</taxon>
        <taxon>Pseudomonadota</taxon>
        <taxon>Betaproteobacteria</taxon>
        <taxon>Burkholderiales</taxon>
        <taxon>Oxalobacteraceae</taxon>
        <taxon>Solimicrobium</taxon>
    </lineage>
</organism>
<gene>
    <name evidence="2" type="ORF">S2091_2678</name>
</gene>
<dbReference type="Proteomes" id="UP000237839">
    <property type="component" value="Unassembled WGS sequence"/>
</dbReference>
<keyword evidence="3" id="KW-1185">Reference proteome</keyword>
<accession>A0A2S9GY29</accession>
<dbReference type="InterPro" id="IPR007374">
    <property type="entry name" value="ASCH_domain"/>
</dbReference>
<dbReference type="EMBL" id="PUGF01000012">
    <property type="protein sequence ID" value="PRC92623.1"/>
    <property type="molecule type" value="Genomic_DNA"/>
</dbReference>
<sequence length="98" mass="11553">MTSLYLNLKGEYFDQIKSGEKTHEFRLASTWKKRLEGKAFDLIVIRRGYPKAGDKSKELIRVWHGYELKQITHPHFGNDPVLVYAIDVTVPYFFNLYD</sequence>
<evidence type="ECO:0000259" key="1">
    <source>
        <dbReference type="SMART" id="SM01022"/>
    </source>
</evidence>
<dbReference type="SMART" id="SM01022">
    <property type="entry name" value="ASCH"/>
    <property type="match status" value="1"/>
</dbReference>
<name>A0A2S9GY29_9BURK</name>
<proteinExistence type="predicted"/>
<dbReference type="Gene3D" id="2.30.130.30">
    <property type="entry name" value="Hypothetical protein"/>
    <property type="match status" value="1"/>
</dbReference>
<dbReference type="RefSeq" id="WP_105532439.1">
    <property type="nucleotide sequence ID" value="NZ_PUGF01000012.1"/>
</dbReference>
<comment type="caution">
    <text evidence="2">The sequence shown here is derived from an EMBL/GenBank/DDBJ whole genome shotgun (WGS) entry which is preliminary data.</text>
</comment>